<dbReference type="InterPro" id="IPR016167">
    <property type="entry name" value="FAD-bd_PCMH_sub1"/>
</dbReference>
<evidence type="ECO:0000256" key="2">
    <source>
        <dbReference type="ARBA" id="ARBA00006849"/>
    </source>
</evidence>
<dbReference type="InterPro" id="IPR016166">
    <property type="entry name" value="FAD-bd_PCMH"/>
</dbReference>
<feature type="domain" description="FAD-binding PCMH-type" evidence="15">
    <location>
        <begin position="201"/>
        <end position="393"/>
    </location>
</feature>
<keyword evidence="7 12" id="KW-0274">FAD</keyword>
<dbReference type="GO" id="GO:0005506">
    <property type="term" value="F:iron ion binding"/>
    <property type="evidence" value="ECO:0007669"/>
    <property type="project" value="InterPro"/>
</dbReference>
<dbReference type="SUPFAM" id="SSF47741">
    <property type="entry name" value="CO dehydrogenase ISP C-domain like"/>
    <property type="match status" value="1"/>
</dbReference>
<keyword evidence="10 13" id="KW-0411">Iron-sulfur</keyword>
<dbReference type="Pfam" id="PF01315">
    <property type="entry name" value="Ald_Xan_dh_C"/>
    <property type="match status" value="2"/>
</dbReference>
<dbReference type="InterPro" id="IPR036856">
    <property type="entry name" value="Ald_Oxase/Xan_DH_a/b_sf"/>
</dbReference>
<dbReference type="PIRSF" id="PIRSF000127">
    <property type="entry name" value="Xanthine_DH"/>
    <property type="match status" value="1"/>
</dbReference>
<keyword evidence="9 13" id="KW-0408">Iron</keyword>
<feature type="non-terminal residue" evidence="16">
    <location>
        <position position="1"/>
    </location>
</feature>
<evidence type="ECO:0000256" key="8">
    <source>
        <dbReference type="ARBA" id="ARBA00023002"/>
    </source>
</evidence>
<reference evidence="16" key="1">
    <citation type="journal article" date="2004" name="Nature">
        <title>Genome duplication in the teleost fish Tetraodon nigroviridis reveals the early vertebrate proto-karyotype.</title>
        <authorList>
            <person name="Jaillon O."/>
            <person name="Aury J.-M."/>
            <person name="Brunet F."/>
            <person name="Petit J.-L."/>
            <person name="Stange-Thomann N."/>
            <person name="Mauceli E."/>
            <person name="Bouneau L."/>
            <person name="Fischer C."/>
            <person name="Ozouf-Costaz C."/>
            <person name="Bernot A."/>
            <person name="Nicaud S."/>
            <person name="Jaffe D."/>
            <person name="Fisher S."/>
            <person name="Lutfalla G."/>
            <person name="Dossat C."/>
            <person name="Segurens B."/>
            <person name="Dasilva C."/>
            <person name="Salanoubat M."/>
            <person name="Levy M."/>
            <person name="Boudet N."/>
            <person name="Castellano S."/>
            <person name="Anthouard V."/>
            <person name="Jubin C."/>
            <person name="Castelli V."/>
            <person name="Katinka M."/>
            <person name="Vacherie B."/>
            <person name="Biemont C."/>
            <person name="Skalli Z."/>
            <person name="Cattolico L."/>
            <person name="Poulain J."/>
            <person name="De Berardinis V."/>
            <person name="Cruaud C."/>
            <person name="Duprat S."/>
            <person name="Brottier P."/>
            <person name="Coutanceau J.-P."/>
            <person name="Gouzy J."/>
            <person name="Parra G."/>
            <person name="Lardier G."/>
            <person name="Chapple C."/>
            <person name="McKernan K.J."/>
            <person name="McEwan P."/>
            <person name="Bosak S."/>
            <person name="Kellis M."/>
            <person name="Volff J.-N."/>
            <person name="Guigo R."/>
            <person name="Zody M.C."/>
            <person name="Mesirov J."/>
            <person name="Lindblad-Toh K."/>
            <person name="Birren B."/>
            <person name="Nusbaum C."/>
            <person name="Kahn D."/>
            <person name="Robinson-Rechavi M."/>
            <person name="Laudet V."/>
            <person name="Schachter V."/>
            <person name="Quetier F."/>
            <person name="Saurin W."/>
            <person name="Scarpelli C."/>
            <person name="Wincker P."/>
            <person name="Lander E.S."/>
            <person name="Weissenbach J."/>
            <person name="Roest Crollius H."/>
        </authorList>
    </citation>
    <scope>NUCLEOTIDE SEQUENCE [LARGE SCALE GENOMIC DNA]</scope>
</reference>
<feature type="binding site" evidence="13">
    <location>
        <position position="1128"/>
    </location>
    <ligand>
        <name>Mo-molybdopterin</name>
        <dbReference type="ChEBI" id="CHEBI:71302"/>
    </ligand>
    <ligandPart>
        <name>Mo</name>
        <dbReference type="ChEBI" id="CHEBI:28685"/>
    </ligandPart>
</feature>
<evidence type="ECO:0000256" key="11">
    <source>
        <dbReference type="ARBA" id="ARBA00034078"/>
    </source>
</evidence>
<evidence type="ECO:0000313" key="16">
    <source>
        <dbReference type="EMBL" id="CAF95791.1"/>
    </source>
</evidence>
<dbReference type="FunFam" id="1.10.150.120:FF:000001">
    <property type="entry name" value="Aldehyde oxidase 1"/>
    <property type="match status" value="1"/>
</dbReference>
<dbReference type="KEGG" id="tng:GSTEN00012569G001"/>
<dbReference type="InterPro" id="IPR036884">
    <property type="entry name" value="2Fe-2S-bd_dom_sf"/>
</dbReference>
<keyword evidence="3 13" id="KW-0500">Molybdenum</keyword>
<feature type="binding site" evidence="12">
    <location>
        <begin position="229"/>
        <end position="236"/>
    </location>
    <ligand>
        <name>FAD</name>
        <dbReference type="ChEBI" id="CHEBI:57692"/>
    </ligand>
</feature>
<dbReference type="GO" id="GO:0071949">
    <property type="term" value="F:FAD binding"/>
    <property type="evidence" value="ECO:0007669"/>
    <property type="project" value="InterPro"/>
</dbReference>
<feature type="region of interest" description="Disordered" evidence="14">
    <location>
        <begin position="390"/>
        <end position="411"/>
    </location>
</feature>
<dbReference type="FunFam" id="3.30.43.10:FF:000001">
    <property type="entry name" value="Xanthine dehydrogenase/oxidase"/>
    <property type="match status" value="1"/>
</dbReference>
<dbReference type="Pfam" id="PF20256">
    <property type="entry name" value="MoCoBD_2"/>
    <property type="match status" value="3"/>
</dbReference>
<keyword evidence="4" id="KW-0285">Flavoprotein</keyword>
<dbReference type="GO" id="GO:0043546">
    <property type="term" value="F:molybdopterin cofactor binding"/>
    <property type="evidence" value="ECO:0007669"/>
    <property type="project" value="InterPro"/>
</dbReference>
<feature type="binding site" evidence="12">
    <location>
        <position position="309"/>
    </location>
    <ligand>
        <name>FAD</name>
        <dbReference type="ChEBI" id="CHEBI:57692"/>
    </ligand>
</feature>
<dbReference type="InterPro" id="IPR002888">
    <property type="entry name" value="2Fe-2S-bd"/>
</dbReference>
<dbReference type="SMART" id="SM01008">
    <property type="entry name" value="Ald_Xan_dh_C"/>
    <property type="match status" value="1"/>
</dbReference>
<evidence type="ECO:0000259" key="15">
    <source>
        <dbReference type="PROSITE" id="PS51387"/>
    </source>
</evidence>
<dbReference type="Gene3D" id="3.90.1170.50">
    <property type="entry name" value="Aldehyde oxidase/xanthine dehydrogenase, a/b hammerhead"/>
    <property type="match status" value="1"/>
</dbReference>
<protein>
    <submittedName>
        <fullName evidence="16">Chromosome 3 SCAF13974, whole genome shotgun sequence</fullName>
    </submittedName>
</protein>
<comment type="cofactor">
    <cofactor evidence="1 12">
        <name>FAD</name>
        <dbReference type="ChEBI" id="CHEBI:57692"/>
    </cofactor>
</comment>
<organism evidence="16">
    <name type="scientific">Tetraodon nigroviridis</name>
    <name type="common">Spotted green pufferfish</name>
    <name type="synonym">Chelonodon nigroviridis</name>
    <dbReference type="NCBI Taxonomy" id="99883"/>
    <lineage>
        <taxon>Eukaryota</taxon>
        <taxon>Metazoa</taxon>
        <taxon>Chordata</taxon>
        <taxon>Craniata</taxon>
        <taxon>Vertebrata</taxon>
        <taxon>Euteleostomi</taxon>
        <taxon>Actinopterygii</taxon>
        <taxon>Neopterygii</taxon>
        <taxon>Teleostei</taxon>
        <taxon>Neoteleostei</taxon>
        <taxon>Acanthomorphata</taxon>
        <taxon>Eupercaria</taxon>
        <taxon>Tetraodontiformes</taxon>
        <taxon>Tetradontoidea</taxon>
        <taxon>Tetraodontidae</taxon>
        <taxon>Tetraodon</taxon>
    </lineage>
</organism>
<dbReference type="Pfam" id="PF01799">
    <property type="entry name" value="Fer2_2"/>
    <property type="match status" value="1"/>
</dbReference>
<feature type="binding site" evidence="12">
    <location>
        <position position="826"/>
    </location>
    <ligand>
        <name>substrate</name>
    </ligand>
</feature>
<evidence type="ECO:0000256" key="10">
    <source>
        <dbReference type="ARBA" id="ARBA00023014"/>
    </source>
</evidence>
<dbReference type="Gene3D" id="3.30.365.10">
    <property type="entry name" value="Aldehyde oxidase/xanthine dehydrogenase, molybdopterin binding domain"/>
    <property type="match status" value="4"/>
</dbReference>
<accession>Q4SU91</accession>
<dbReference type="InterPro" id="IPR000674">
    <property type="entry name" value="Ald_Oxase/Xan_DH_a/b"/>
</dbReference>
<dbReference type="OrthoDB" id="8300278at2759"/>
<dbReference type="Gene3D" id="3.30.465.10">
    <property type="match status" value="1"/>
</dbReference>
<evidence type="ECO:0000256" key="12">
    <source>
        <dbReference type="PIRSR" id="PIRSR000127-2"/>
    </source>
</evidence>
<evidence type="ECO:0000256" key="5">
    <source>
        <dbReference type="ARBA" id="ARBA00022714"/>
    </source>
</evidence>
<dbReference type="SUPFAM" id="SSF54665">
    <property type="entry name" value="CO dehydrogenase molybdoprotein N-domain-like"/>
    <property type="match status" value="1"/>
</dbReference>
<dbReference type="InterPro" id="IPR016169">
    <property type="entry name" value="FAD-bd_PCMH_sub2"/>
</dbReference>
<dbReference type="InterPro" id="IPR036318">
    <property type="entry name" value="FAD-bd_PCMH-like_sf"/>
</dbReference>
<dbReference type="FunFam" id="3.30.365.10:FF:000001">
    <property type="entry name" value="Xanthine dehydrogenase oxidase"/>
    <property type="match status" value="1"/>
</dbReference>
<evidence type="ECO:0000256" key="6">
    <source>
        <dbReference type="ARBA" id="ARBA00022723"/>
    </source>
</evidence>
<dbReference type="InterPro" id="IPR037165">
    <property type="entry name" value="AldOxase/xan_DH_Mopterin-bd_sf"/>
</dbReference>
<dbReference type="InterPro" id="IPR022407">
    <property type="entry name" value="OxRdtase_Mopterin_BS"/>
</dbReference>
<feature type="binding site" evidence="12">
    <location>
        <position position="332"/>
    </location>
    <ligand>
        <name>FAD</name>
        <dbReference type="ChEBI" id="CHEBI:57692"/>
    </ligand>
</feature>
<evidence type="ECO:0000256" key="7">
    <source>
        <dbReference type="ARBA" id="ARBA00022827"/>
    </source>
</evidence>
<dbReference type="PROSITE" id="PS51387">
    <property type="entry name" value="FAD_PCMH"/>
    <property type="match status" value="1"/>
</dbReference>
<sequence length="1417" mass="153996">QVVEGKAEPEMSLLTYLRRKLRSLGVTFDLSLSLNCHYAVNACLAPVCSLLMVAVTTVEGIGSVAKKLHPVQERIAKAHGSQCGFCTPGIVMSMYALLRNNPTPKMADVEEAFHGNLCRCTGYRPILEGFKTLTVEGGCCGGRGRGNGCCMANGSGDERSLDVTSLFNADDFAPVDPTQEVIFPPELMSLTKDRKPGSLCFRGERTVWLQPDTLDEFLQLKWEHPSARVVVGNTEVGIEVKFKNMVYPVLLAPDYVPELHVVTQTEDGVVFGAACTLSHMGAVLREKVETLPPHQTQVFLAVLEQLRWFAGLQIRNVAAVGGNIMTASPISDLNPVFMAAGCKLTLMDKGNTHTHTHTHTHAHDSKTDVFPVRGHSGGPPERGVLHRLQEDGGETAGGPCVHRDPLQQEGQRPPLLQRFGVTARSIWWFSAKTCKEPCRTSLFCPQTQFVSAFKQSPRREDDISTVTAAMSVTLRSRSWGEELLQEACSSLAEEMTLDPSVPGGMVPYRRTLTLSLFYKFYLTVLQKLRRQVCSWFPTVGQRRRQTTLNLPSGCECGGSSFALSERHRGVPPRDAVQRADLPGALTPGVLQAVPEGQRVEDMVGRPMMHLSALKQATGEAVYCDDVPLYENELYAALITSSKAHANILSVDTAAADQMPGVVGCVFVHDIPGSNATGPIRHDGTVLADRQVRGYVPRELASFLVRMVTRPPCVQVTCVGHIIGAVVADTQLHAQRAAKAVSIQYEELRPIITIQVGEIHIGGQEHFYLETHVTLAVPRGEDGEMEIFVSTQNACETQSLVAKVLGVPNNRVLVRVKRMGGGFGGKESRSTILSTVVAVAADKLKRPVRCMLDRDEDMLVSGGRHPFYAKYKVGFLSTGKVVALDVSYYSNAGNSLDLSLSIMERALFHMENSYNVANVRGRGFLCRTNLPSNTAFRGFGGPQGMMVAENWITDVAQSLGKAAEEVRRLNLYVKGDATPYNHILDGLSLDRCWDECLFRSKYGERRAAVDTYNRQNRWTKRGLAIVPTKFGIGFTAVFLNQAGALVHIYTDGSVLLTHGGTEMGQGLHTKMVQVPVEGLDSDPGASQVKLSQTSLSVQVASRVLDIPCSKIHISETSTNTVPNTSATAASASSDLNGAAVRNACEVLVKRLAPYKSQNPGGSWEDWVSVTRIRWRLCGGRTPSNVSSVFQVKAAYLDRVNLSANGFYKTPDLGYSFESNSGRAFNYFSYGVACSEVEIDCLTGAHKNLSTAIVMDVGHSINPAIDIGQVSPSGLKFLPASGSGTSTGFCSCLQVEGGFMQGLGLFTLEELHYSPQGVLLTRGPGSYKIPAFGDIPTNLTVSLLRDAPNDKAIFSSKVPATLQRFLTAACGLTSVSSGRGRAASLPGRVHLLRHQRRRRCRPARVRFEGSLQAGQPSFC</sequence>
<evidence type="ECO:0000256" key="1">
    <source>
        <dbReference type="ARBA" id="ARBA00001974"/>
    </source>
</evidence>
<dbReference type="PANTHER" id="PTHR45444:SF3">
    <property type="entry name" value="XANTHINE DEHYDROGENASE"/>
    <property type="match status" value="1"/>
</dbReference>
<evidence type="ECO:0000256" key="9">
    <source>
        <dbReference type="ARBA" id="ARBA00023004"/>
    </source>
</evidence>
<dbReference type="PANTHER" id="PTHR45444">
    <property type="entry name" value="XANTHINE DEHYDROGENASE"/>
    <property type="match status" value="1"/>
</dbReference>
<dbReference type="FunFam" id="3.30.365.10:FF:000003">
    <property type="entry name" value="Aldehyde oxidase 1"/>
    <property type="match status" value="1"/>
</dbReference>
<dbReference type="Pfam" id="PF03450">
    <property type="entry name" value="CO_deh_flav_C"/>
    <property type="match status" value="1"/>
</dbReference>
<evidence type="ECO:0000256" key="3">
    <source>
        <dbReference type="ARBA" id="ARBA00022505"/>
    </source>
</evidence>
<feature type="binding site" evidence="12">
    <location>
        <position position="1034"/>
    </location>
    <ligand>
        <name>substrate</name>
    </ligand>
</feature>
<evidence type="ECO:0000256" key="14">
    <source>
        <dbReference type="SAM" id="MobiDB-lite"/>
    </source>
</evidence>
<feature type="binding site" evidence="12">
    <location>
        <position position="904"/>
    </location>
    <ligand>
        <name>substrate</name>
    </ligand>
</feature>
<feature type="binding site" evidence="13">
    <location>
        <position position="791"/>
    </location>
    <ligand>
        <name>Mo-molybdopterin</name>
        <dbReference type="ChEBI" id="CHEBI:71302"/>
    </ligand>
    <ligandPart>
        <name>Mo</name>
        <dbReference type="ChEBI" id="CHEBI:28685"/>
    </ligandPart>
</feature>
<gene>
    <name evidence="16" type="ORF">GSTENG00012569001</name>
</gene>
<comment type="similarity">
    <text evidence="2">Belongs to the xanthine dehydrogenase family.</text>
</comment>
<comment type="cofactor">
    <cofactor evidence="13">
        <name>Mo-molybdopterin</name>
        <dbReference type="ChEBI" id="CHEBI:71302"/>
    </cofactor>
    <text evidence="13">Binds 1 Mo-molybdopterin (Mo-MPT) cofactor per subunit.</text>
</comment>
<dbReference type="Pfam" id="PF00941">
    <property type="entry name" value="FAD_binding_5"/>
    <property type="match status" value="1"/>
</dbReference>
<feature type="binding site" evidence="13">
    <location>
        <position position="83"/>
    </location>
    <ligand>
        <name>[2Fe-2S] cluster</name>
        <dbReference type="ChEBI" id="CHEBI:190135"/>
        <label>2</label>
    </ligand>
</feature>
<dbReference type="InterPro" id="IPR002346">
    <property type="entry name" value="Mopterin_DH_FAD-bd"/>
</dbReference>
<keyword evidence="5 13" id="KW-0001">2Fe-2S</keyword>
<dbReference type="GO" id="GO:0051537">
    <property type="term" value="F:2 iron, 2 sulfur cluster binding"/>
    <property type="evidence" value="ECO:0007669"/>
    <property type="project" value="UniProtKB-KW"/>
</dbReference>
<name>Q4SU91_TETNG</name>
<dbReference type="InterPro" id="IPR008274">
    <property type="entry name" value="AldOxase/xan_DH_MoCoBD1"/>
</dbReference>
<feature type="binding site" evidence="12">
    <location>
        <position position="385"/>
    </location>
    <ligand>
        <name>FAD</name>
        <dbReference type="ChEBI" id="CHEBI:57692"/>
    </ligand>
</feature>
<feature type="binding site" evidence="13">
    <location>
        <position position="86"/>
    </location>
    <ligand>
        <name>[2Fe-2S] cluster</name>
        <dbReference type="ChEBI" id="CHEBI:190135"/>
        <label>2</label>
    </ligand>
</feature>
<evidence type="ECO:0000256" key="4">
    <source>
        <dbReference type="ARBA" id="ARBA00022630"/>
    </source>
</evidence>
<dbReference type="SMART" id="SM01092">
    <property type="entry name" value="CO_deh_flav_C"/>
    <property type="match status" value="1"/>
</dbReference>
<feature type="binding site" evidence="12">
    <location>
        <position position="938"/>
    </location>
    <ligand>
        <name>substrate</name>
    </ligand>
</feature>
<dbReference type="PROSITE" id="PS00559">
    <property type="entry name" value="MOLYBDOPTERIN_EUK"/>
    <property type="match status" value="1"/>
</dbReference>
<dbReference type="SUPFAM" id="SSF56176">
    <property type="entry name" value="FAD-binding/transporter-associated domain-like"/>
    <property type="match status" value="1"/>
</dbReference>
<feature type="binding site" evidence="13">
    <location>
        <position position="43"/>
    </location>
    <ligand>
        <name>[2Fe-2S] cluster</name>
        <dbReference type="ChEBI" id="CHEBI:190135"/>
        <label>1</label>
    </ligand>
</feature>
<feature type="binding site" evidence="13">
    <location>
        <position position="118"/>
    </location>
    <ligand>
        <name>[2Fe-2S] cluster</name>
        <dbReference type="ChEBI" id="CHEBI:190135"/>
        <label>2</label>
    </ligand>
</feature>
<dbReference type="Pfam" id="PF02738">
    <property type="entry name" value="MoCoBD_1"/>
    <property type="match status" value="1"/>
</dbReference>
<dbReference type="SUPFAM" id="SSF55447">
    <property type="entry name" value="CO dehydrogenase flavoprotein C-terminal domain-like"/>
    <property type="match status" value="1"/>
</dbReference>
<dbReference type="InterPro" id="IPR005107">
    <property type="entry name" value="CO_DH_flav_C"/>
</dbReference>
<dbReference type="Gene3D" id="3.30.390.50">
    <property type="entry name" value="CO dehydrogenase flavoprotein, C-terminal domain"/>
    <property type="match status" value="2"/>
</dbReference>
<dbReference type="Gene3D" id="1.10.150.120">
    <property type="entry name" value="[2Fe-2S]-binding domain"/>
    <property type="match status" value="1"/>
</dbReference>
<feature type="binding site" evidence="13">
    <location>
        <position position="822"/>
    </location>
    <ligand>
        <name>Mo-molybdopterin</name>
        <dbReference type="ChEBI" id="CHEBI:71302"/>
    </ligand>
    <ligandPart>
        <name>Mo</name>
        <dbReference type="ChEBI" id="CHEBI:28685"/>
    </ligandPart>
</feature>
<comment type="cofactor">
    <cofactor evidence="11">
        <name>[2Fe-2S] cluster</name>
        <dbReference type="ChEBI" id="CHEBI:190135"/>
    </cofactor>
</comment>
<keyword evidence="8" id="KW-0560">Oxidoreductase</keyword>
<dbReference type="InterPro" id="IPR016208">
    <property type="entry name" value="Ald_Oxase/xanthine_DH-like"/>
</dbReference>
<keyword evidence="6 13" id="KW-0479">Metal-binding</keyword>
<dbReference type="EMBL" id="CAAE01013974">
    <property type="protein sequence ID" value="CAF95791.1"/>
    <property type="molecule type" value="Genomic_DNA"/>
</dbReference>
<dbReference type="InterPro" id="IPR046867">
    <property type="entry name" value="AldOxase/xan_DH_MoCoBD2"/>
</dbReference>
<dbReference type="InterPro" id="IPR036683">
    <property type="entry name" value="CO_DH_flav_C_dom_sf"/>
</dbReference>
<evidence type="ECO:0000256" key="13">
    <source>
        <dbReference type="PIRSR" id="PIRSR000127-3"/>
    </source>
</evidence>
<dbReference type="SUPFAM" id="SSF56003">
    <property type="entry name" value="Molybdenum cofactor-binding domain"/>
    <property type="match status" value="1"/>
</dbReference>
<dbReference type="FunFam" id="3.30.465.10:FF:000004">
    <property type="entry name" value="Xanthine dehydrogenase/oxidase"/>
    <property type="match status" value="1"/>
</dbReference>
<feature type="binding site" evidence="13">
    <location>
        <position position="120"/>
    </location>
    <ligand>
        <name>[2Fe-2S] cluster</name>
        <dbReference type="ChEBI" id="CHEBI:190135"/>
        <label>2</label>
    </ligand>
</feature>
<dbReference type="Gene3D" id="3.30.43.10">
    <property type="entry name" value="Uridine Diphospho-n-acetylenolpyruvylglucosamine Reductase, domain 2"/>
    <property type="match status" value="1"/>
</dbReference>
<dbReference type="GO" id="GO:0016491">
    <property type="term" value="F:oxidoreductase activity"/>
    <property type="evidence" value="ECO:0007669"/>
    <property type="project" value="UniProtKB-KW"/>
</dbReference>
<comment type="cofactor">
    <cofactor evidence="13">
        <name>[2Fe-2S] cluster</name>
        <dbReference type="ChEBI" id="CHEBI:190135"/>
    </cofactor>
    <text evidence="13">Binds 2 [2Fe-2S] clusters.</text>
</comment>
<reference evidence="16" key="2">
    <citation type="submission" date="2004-02" db="EMBL/GenBank/DDBJ databases">
        <authorList>
            <consortium name="Genoscope"/>
            <consortium name="Whitehead Institute Centre for Genome Research"/>
        </authorList>
    </citation>
    <scope>NUCLEOTIDE SEQUENCE</scope>
</reference>
<feature type="binding site" evidence="13">
    <location>
        <position position="936"/>
    </location>
    <ligand>
        <name>Mo-molybdopterin</name>
        <dbReference type="ChEBI" id="CHEBI:71302"/>
    </ligand>
    <ligandPart>
        <name>Mo</name>
        <dbReference type="ChEBI" id="CHEBI:28685"/>
    </ligandPart>
</feature>
<proteinExistence type="inferred from homology"/>